<evidence type="ECO:0000313" key="1">
    <source>
        <dbReference type="EMBL" id="KAJ5193736.1"/>
    </source>
</evidence>
<sequence>MMLDDLKNYSVATQKVSRIDYEIDELRLVGNFRRHYRRGFRDEREDALFALVPRGGWIGGSI</sequence>
<proteinExistence type="predicted"/>
<evidence type="ECO:0000313" key="2">
    <source>
        <dbReference type="Proteomes" id="UP001150879"/>
    </source>
</evidence>
<organism evidence="1 2">
    <name type="scientific">Penicillium cf. griseofulvum</name>
    <dbReference type="NCBI Taxonomy" id="2972120"/>
    <lineage>
        <taxon>Eukaryota</taxon>
        <taxon>Fungi</taxon>
        <taxon>Dikarya</taxon>
        <taxon>Ascomycota</taxon>
        <taxon>Pezizomycotina</taxon>
        <taxon>Eurotiomycetes</taxon>
        <taxon>Eurotiomycetidae</taxon>
        <taxon>Eurotiales</taxon>
        <taxon>Aspergillaceae</taxon>
        <taxon>Penicillium</taxon>
    </lineage>
</organism>
<reference evidence="1" key="2">
    <citation type="journal article" date="2023" name="IMA Fungus">
        <title>Comparative genomic study of the Penicillium genus elucidates a diverse pangenome and 15 lateral gene transfer events.</title>
        <authorList>
            <person name="Petersen C."/>
            <person name="Sorensen T."/>
            <person name="Nielsen M.R."/>
            <person name="Sondergaard T.E."/>
            <person name="Sorensen J.L."/>
            <person name="Fitzpatrick D.A."/>
            <person name="Frisvad J.C."/>
            <person name="Nielsen K.L."/>
        </authorList>
    </citation>
    <scope>NUCLEOTIDE SEQUENCE</scope>
    <source>
        <strain evidence="1">IBT 16849</strain>
    </source>
</reference>
<comment type="caution">
    <text evidence="1">The sequence shown here is derived from an EMBL/GenBank/DDBJ whole genome shotgun (WGS) entry which is preliminary data.</text>
</comment>
<keyword evidence="2" id="KW-1185">Reference proteome</keyword>
<dbReference type="AlphaFoldDB" id="A0A9W9M8H2"/>
<gene>
    <name evidence="1" type="ORF">N7472_006202</name>
</gene>
<reference evidence="1" key="1">
    <citation type="submission" date="2022-11" db="EMBL/GenBank/DDBJ databases">
        <authorList>
            <person name="Petersen C."/>
        </authorList>
    </citation>
    <scope>NUCLEOTIDE SEQUENCE</scope>
    <source>
        <strain evidence="1">IBT 16849</strain>
    </source>
</reference>
<dbReference type="Proteomes" id="UP001150879">
    <property type="component" value="Unassembled WGS sequence"/>
</dbReference>
<dbReference type="EMBL" id="JAPQKP010000004">
    <property type="protein sequence ID" value="KAJ5193736.1"/>
    <property type="molecule type" value="Genomic_DNA"/>
</dbReference>
<protein>
    <submittedName>
        <fullName evidence="1">Uncharacterized protein</fullName>
    </submittedName>
</protein>
<accession>A0A9W9M8H2</accession>
<name>A0A9W9M8H2_9EURO</name>